<gene>
    <name evidence="1" type="ORF">CSX00_09385</name>
</gene>
<protein>
    <submittedName>
        <fullName evidence="1">Uncharacterized protein</fullName>
    </submittedName>
</protein>
<dbReference type="EMBL" id="PDYH01000037">
    <property type="protein sequence ID" value="PHU39766.1"/>
    <property type="molecule type" value="Genomic_DNA"/>
</dbReference>
<dbReference type="InterPro" id="IPR001451">
    <property type="entry name" value="Hexapep"/>
</dbReference>
<evidence type="ECO:0000313" key="2">
    <source>
        <dbReference type="Proteomes" id="UP000224317"/>
    </source>
</evidence>
<comment type="caution">
    <text evidence="1">The sequence shown here is derived from an EMBL/GenBank/DDBJ whole genome shotgun (WGS) entry which is preliminary data.</text>
</comment>
<dbReference type="AlphaFoldDB" id="A0A2G3E8Z8"/>
<sequence length="62" mass="6446">MEPGCVVYRNVALGKSCLVNAGAVLNHDCTVEAYCQIGCNAVVAARAVVPEGTKVMHGEVVE</sequence>
<evidence type="ECO:0000313" key="1">
    <source>
        <dbReference type="EMBL" id="PHU39766.1"/>
    </source>
</evidence>
<name>A0A2G3E8Z8_9FIRM</name>
<dbReference type="InterPro" id="IPR011004">
    <property type="entry name" value="Trimer_LpxA-like_sf"/>
</dbReference>
<dbReference type="SUPFAM" id="SSF51161">
    <property type="entry name" value="Trimeric LpxA-like enzymes"/>
    <property type="match status" value="1"/>
</dbReference>
<organism evidence="1 2">
    <name type="scientific">Pseudobutyrivibrio ruminis</name>
    <dbReference type="NCBI Taxonomy" id="46206"/>
    <lineage>
        <taxon>Bacteria</taxon>
        <taxon>Bacillati</taxon>
        <taxon>Bacillota</taxon>
        <taxon>Clostridia</taxon>
        <taxon>Lachnospirales</taxon>
        <taxon>Lachnospiraceae</taxon>
        <taxon>Pseudobutyrivibrio</taxon>
    </lineage>
</organism>
<keyword evidence="2" id="KW-1185">Reference proteome</keyword>
<dbReference type="Gene3D" id="2.160.10.10">
    <property type="entry name" value="Hexapeptide repeat proteins"/>
    <property type="match status" value="1"/>
</dbReference>
<dbReference type="Pfam" id="PF00132">
    <property type="entry name" value="Hexapep"/>
    <property type="match status" value="1"/>
</dbReference>
<proteinExistence type="predicted"/>
<dbReference type="Proteomes" id="UP000224317">
    <property type="component" value="Unassembled WGS sequence"/>
</dbReference>
<reference evidence="1" key="1">
    <citation type="submission" date="2017-10" db="EMBL/GenBank/DDBJ databases">
        <title>Resolving the taxonomy of Roseburia spp., Eubacterium rectale and Agathobacter spp. through phylogenomic analysis.</title>
        <authorList>
            <person name="Sheridan P.O."/>
            <person name="Walker A.W."/>
            <person name="Duncan S.H."/>
            <person name="Scott K.P."/>
            <person name="Toole P.W.O."/>
            <person name="Luis P."/>
            <person name="Flint H.J."/>
        </authorList>
    </citation>
    <scope>NUCLEOTIDE SEQUENCE [LARGE SCALE GENOMIC DNA]</scope>
    <source>
        <strain evidence="1">JK10</strain>
    </source>
</reference>
<accession>A0A2G3E8Z8</accession>